<feature type="signal peptide" evidence="5">
    <location>
        <begin position="1"/>
        <end position="26"/>
    </location>
</feature>
<proteinExistence type="predicted"/>
<dbReference type="RefSeq" id="WP_208130614.1">
    <property type="nucleotide sequence ID" value="NZ_BAABGQ010000005.1"/>
</dbReference>
<dbReference type="InterPro" id="IPR019734">
    <property type="entry name" value="TPR_rpt"/>
</dbReference>
<evidence type="ECO:0000256" key="3">
    <source>
        <dbReference type="PROSITE-ProRule" id="PRU00339"/>
    </source>
</evidence>
<dbReference type="Pfam" id="PF13174">
    <property type="entry name" value="TPR_6"/>
    <property type="match status" value="3"/>
</dbReference>
<sequence length="1078" mass="118626">MKLPPRLTLAAALLGAAAAEPQLAHAQLTQAFAADERYYQEGLDLFDKKQYGAAQQAFQQYMQRGATAAGEQSGPAAITGRQERLADAEYYYAVSGLYLLHPDAEGLILDFARLHPAHPRAAVAYFELAKFYYDQQNYAQASTYFQKVAPGNLSASQRAESDFKLGYSHFQLKEYDQARILFDRNKQESSQYRYASSYYAGYLAFRAGDYAGARKDLLVAAENDAYRSVVPAIMTQIYYREGNYDGLIGYATKALQQTPPPTSADEIQLLVGDAFYQKQDYKQAGQYFDQYAAAHKGKIDPGLQYKIGFANYKEGDYPHAIANLKNVAARRDSLGQNAAYHLGLSYLQAGQKTAALAAFDAARQSTLQKNLSENATLKYAQVQYELGNLPEVIAALRDFRKKYPRSKNQPVVDQLLSDGFLSSTDYAEALSYLEGLGEDRGDKLNGTYQRIAYSQAATLYNDGKYGEALPLLDKSLKYPQDDALRAAAQVLRGEIYSVGQQYPDAITAYAAAARSARQGGVSDDETQYVQLARYGLGYAYYNTKQYDKARPQFQAFLNDPAAKPTDPNYYDATLRLADTYYIAKNYQQALDLYDKVIQANAQDKDYAYYQKGLTLGLLGRKDEASQTLASLLKSNPDSRYAEQAVFQQAQLDFQAGDYGPAAEGFTRLIQNRPTSSLLPDAYQRRGVAYANLEQQDKAVADFQKVLTDYPRSAAAQQALYSLQESLTALGRTEEFDQALANFKAQNPNSKATESVEFEAAKSLYLAEKYSQALPRVQAYLKQYPDNALAPDARFILADSYLRTGDKTQALPLLKAVVAENKSEFVNRAVGRVADLELDNKNYPEAIKYYDRLRTASSNRREVATATLGLLRAYYDGGDYAKARATATDLQGLAGATANATNTALLYQGKADFKLGNLDQAATELAATVAAAPSDATGAEAQYTLAEVLFKQKKYDEAITEAFKVNSNYSAYELWQGRAFLLLADVYTAQRDIFQARATLNSVIDNKFPVAEVIEGARQRLKALPASDDAPAPAAEEPAKPTPGKTAPAKASPAAPAKTPASTKPAPAKTPPRKPGTRP</sequence>
<feature type="region of interest" description="Disordered" evidence="4">
    <location>
        <begin position="1023"/>
        <end position="1078"/>
    </location>
</feature>
<organism evidence="7 8">
    <name type="scientific">Hymenobacter ginsengisoli</name>
    <dbReference type="NCBI Taxonomy" id="1051626"/>
    <lineage>
        <taxon>Bacteria</taxon>
        <taxon>Pseudomonadati</taxon>
        <taxon>Bacteroidota</taxon>
        <taxon>Cytophagia</taxon>
        <taxon>Cytophagales</taxon>
        <taxon>Hymenobacteraceae</taxon>
        <taxon>Hymenobacter</taxon>
    </lineage>
</organism>
<dbReference type="SUPFAM" id="SSF48452">
    <property type="entry name" value="TPR-like"/>
    <property type="match status" value="4"/>
</dbReference>
<evidence type="ECO:0000256" key="5">
    <source>
        <dbReference type="SAM" id="SignalP"/>
    </source>
</evidence>
<dbReference type="Proteomes" id="UP001501243">
    <property type="component" value="Unassembled WGS sequence"/>
</dbReference>
<evidence type="ECO:0000313" key="7">
    <source>
        <dbReference type="EMBL" id="GAA4499072.1"/>
    </source>
</evidence>
<evidence type="ECO:0000259" key="6">
    <source>
        <dbReference type="Pfam" id="PF09976"/>
    </source>
</evidence>
<feature type="repeat" description="TPR" evidence="3">
    <location>
        <begin position="679"/>
        <end position="712"/>
    </location>
</feature>
<dbReference type="Gene3D" id="1.25.40.10">
    <property type="entry name" value="Tetratricopeptide repeat domain"/>
    <property type="match status" value="9"/>
</dbReference>
<reference evidence="8" key="1">
    <citation type="journal article" date="2019" name="Int. J. Syst. Evol. Microbiol.">
        <title>The Global Catalogue of Microorganisms (GCM) 10K type strain sequencing project: providing services to taxonomists for standard genome sequencing and annotation.</title>
        <authorList>
            <consortium name="The Broad Institute Genomics Platform"/>
            <consortium name="The Broad Institute Genome Sequencing Center for Infectious Disease"/>
            <person name="Wu L."/>
            <person name="Ma J."/>
        </authorList>
    </citation>
    <scope>NUCLEOTIDE SEQUENCE [LARGE SCALE GENOMIC DNA]</scope>
    <source>
        <strain evidence="8">JCM 17841</strain>
    </source>
</reference>
<evidence type="ECO:0000256" key="2">
    <source>
        <dbReference type="ARBA" id="ARBA00022803"/>
    </source>
</evidence>
<keyword evidence="5" id="KW-0732">Signal</keyword>
<dbReference type="Pfam" id="PF13432">
    <property type="entry name" value="TPR_16"/>
    <property type="match status" value="6"/>
</dbReference>
<evidence type="ECO:0000313" key="8">
    <source>
        <dbReference type="Proteomes" id="UP001501243"/>
    </source>
</evidence>
<comment type="caution">
    <text evidence="7">The sequence shown here is derived from an EMBL/GenBank/DDBJ whole genome shotgun (WGS) entry which is preliminary data.</text>
</comment>
<dbReference type="InterPro" id="IPR018704">
    <property type="entry name" value="SecYEG/CpoB_TPR"/>
</dbReference>
<dbReference type="InterPro" id="IPR031101">
    <property type="entry name" value="Ctr9"/>
</dbReference>
<dbReference type="PANTHER" id="PTHR14027">
    <property type="entry name" value="RNA POLYMERASE-ASSOCIATED PROTEIN CTR9"/>
    <property type="match status" value="1"/>
</dbReference>
<dbReference type="EMBL" id="BAABGQ010000005">
    <property type="protein sequence ID" value="GAA4499072.1"/>
    <property type="molecule type" value="Genomic_DNA"/>
</dbReference>
<dbReference type="PANTHER" id="PTHR14027:SF2">
    <property type="entry name" value="RNA POLYMERASE-ASSOCIATED PROTEIN CTR9 HOMOLOG"/>
    <property type="match status" value="1"/>
</dbReference>
<dbReference type="InterPro" id="IPR011990">
    <property type="entry name" value="TPR-like_helical_dom_sf"/>
</dbReference>
<dbReference type="SMART" id="SM00028">
    <property type="entry name" value="TPR"/>
    <property type="match status" value="11"/>
</dbReference>
<feature type="domain" description="Ancillary SecYEG translocon subunit/Cell division coordinator CpoB TPR" evidence="6">
    <location>
        <begin position="365"/>
        <end position="518"/>
    </location>
</feature>
<protein>
    <submittedName>
        <fullName evidence="7">Tetratricopeptide repeat protein</fullName>
    </submittedName>
</protein>
<keyword evidence="1" id="KW-0677">Repeat</keyword>
<gene>
    <name evidence="7" type="ORF">GCM10023172_17150</name>
</gene>
<dbReference type="PROSITE" id="PS50005">
    <property type="entry name" value="TPR"/>
    <property type="match status" value="2"/>
</dbReference>
<feature type="repeat" description="TPR" evidence="3">
    <location>
        <begin position="570"/>
        <end position="603"/>
    </location>
</feature>
<keyword evidence="2 3" id="KW-0802">TPR repeat</keyword>
<accession>A0ABP8Q9U1</accession>
<name>A0ABP8Q9U1_9BACT</name>
<dbReference type="Pfam" id="PF09976">
    <property type="entry name" value="TPR_21"/>
    <property type="match status" value="1"/>
</dbReference>
<keyword evidence="8" id="KW-1185">Reference proteome</keyword>
<evidence type="ECO:0000256" key="1">
    <source>
        <dbReference type="ARBA" id="ARBA00022737"/>
    </source>
</evidence>
<feature type="compositionally biased region" description="Low complexity" evidence="4">
    <location>
        <begin position="1023"/>
        <end position="1066"/>
    </location>
</feature>
<feature type="chain" id="PRO_5045674607" evidence="5">
    <location>
        <begin position="27"/>
        <end position="1078"/>
    </location>
</feature>
<dbReference type="SUPFAM" id="SSF81901">
    <property type="entry name" value="HCP-like"/>
    <property type="match status" value="1"/>
</dbReference>
<evidence type="ECO:0000256" key="4">
    <source>
        <dbReference type="SAM" id="MobiDB-lite"/>
    </source>
</evidence>